<comment type="caution">
    <text evidence="2">The sequence shown here is derived from an EMBL/GenBank/DDBJ whole genome shotgun (WGS) entry which is preliminary data.</text>
</comment>
<dbReference type="STRING" id="35608.A0A2U1LNV8"/>
<name>A0A2U1LNV8_ARTAN</name>
<accession>A0A2U1LNV8</accession>
<reference evidence="2 3" key="1">
    <citation type="journal article" date="2018" name="Mol. Plant">
        <title>The genome of Artemisia annua provides insight into the evolution of Asteraceae family and artemisinin biosynthesis.</title>
        <authorList>
            <person name="Shen Q."/>
            <person name="Zhang L."/>
            <person name="Liao Z."/>
            <person name="Wang S."/>
            <person name="Yan T."/>
            <person name="Shi P."/>
            <person name="Liu M."/>
            <person name="Fu X."/>
            <person name="Pan Q."/>
            <person name="Wang Y."/>
            <person name="Lv Z."/>
            <person name="Lu X."/>
            <person name="Zhang F."/>
            <person name="Jiang W."/>
            <person name="Ma Y."/>
            <person name="Chen M."/>
            <person name="Hao X."/>
            <person name="Li L."/>
            <person name="Tang Y."/>
            <person name="Lv G."/>
            <person name="Zhou Y."/>
            <person name="Sun X."/>
            <person name="Brodelius P.E."/>
            <person name="Rose J.K.C."/>
            <person name="Tang K."/>
        </authorList>
    </citation>
    <scope>NUCLEOTIDE SEQUENCE [LARGE SCALE GENOMIC DNA]</scope>
    <source>
        <strain evidence="3">cv. Huhao1</strain>
        <tissue evidence="2">Leaf</tissue>
    </source>
</reference>
<feature type="compositionally biased region" description="Low complexity" evidence="1">
    <location>
        <begin position="23"/>
        <end position="38"/>
    </location>
</feature>
<evidence type="ECO:0000256" key="1">
    <source>
        <dbReference type="SAM" id="MobiDB-lite"/>
    </source>
</evidence>
<organism evidence="2 3">
    <name type="scientific">Artemisia annua</name>
    <name type="common">Sweet wormwood</name>
    <dbReference type="NCBI Taxonomy" id="35608"/>
    <lineage>
        <taxon>Eukaryota</taxon>
        <taxon>Viridiplantae</taxon>
        <taxon>Streptophyta</taxon>
        <taxon>Embryophyta</taxon>
        <taxon>Tracheophyta</taxon>
        <taxon>Spermatophyta</taxon>
        <taxon>Magnoliopsida</taxon>
        <taxon>eudicotyledons</taxon>
        <taxon>Gunneridae</taxon>
        <taxon>Pentapetalae</taxon>
        <taxon>asterids</taxon>
        <taxon>campanulids</taxon>
        <taxon>Asterales</taxon>
        <taxon>Asteraceae</taxon>
        <taxon>Asteroideae</taxon>
        <taxon>Anthemideae</taxon>
        <taxon>Artemisiinae</taxon>
        <taxon>Artemisia</taxon>
    </lineage>
</organism>
<dbReference type="PANTHER" id="PTHR36368:SF1">
    <property type="entry name" value="ATP-DEPENDENT CASEINOLYTIC PROTEASE_CROTONASE FAMILY PROTEIN"/>
    <property type="match status" value="1"/>
</dbReference>
<proteinExistence type="predicted"/>
<dbReference type="OrthoDB" id="1847229at2759"/>
<feature type="region of interest" description="Disordered" evidence="1">
    <location>
        <begin position="1"/>
        <end position="38"/>
    </location>
</feature>
<gene>
    <name evidence="2" type="ORF">CTI12_AA473090</name>
</gene>
<protein>
    <submittedName>
        <fullName evidence="2">Uncharacterized protein</fullName>
    </submittedName>
</protein>
<evidence type="ECO:0000313" key="2">
    <source>
        <dbReference type="EMBL" id="PWA50685.1"/>
    </source>
</evidence>
<feature type="compositionally biased region" description="Polar residues" evidence="1">
    <location>
        <begin position="177"/>
        <end position="197"/>
    </location>
</feature>
<feature type="region of interest" description="Disordered" evidence="1">
    <location>
        <begin position="171"/>
        <end position="197"/>
    </location>
</feature>
<evidence type="ECO:0000313" key="3">
    <source>
        <dbReference type="Proteomes" id="UP000245207"/>
    </source>
</evidence>
<keyword evidence="3" id="KW-1185">Reference proteome</keyword>
<sequence>MSRSAVNSEKEEDNNHNQEGKGLLLTAPDSLLLPSSEPPDINNWFSSYEYESFVLETNDNFGFSETQCNYVKEEDSNSIPKPRADLLVTNDDQDNNKSDNQVSDSPSLSPVDEESEPPAIENWFSSYAYVSPPLDTIDDLHSDHTVDCNEEQQQRKKGENLNDLICNQTVEEHDNGSTKNSTELPPTQSANLNSPATSLEANENGFVTVKSKREKLIRGNVKRAPCTSSVNDSIKGDDARKVLMKRKTLTDVTNINAEHLPSVTGKWKCPRKNKPETGPPLKQLRLGQWFHHQ</sequence>
<feature type="region of interest" description="Disordered" evidence="1">
    <location>
        <begin position="264"/>
        <end position="293"/>
    </location>
</feature>
<dbReference type="EMBL" id="PKPP01008435">
    <property type="protein sequence ID" value="PWA50685.1"/>
    <property type="molecule type" value="Genomic_DNA"/>
</dbReference>
<dbReference type="Proteomes" id="UP000245207">
    <property type="component" value="Unassembled WGS sequence"/>
</dbReference>
<dbReference type="PANTHER" id="PTHR36368">
    <property type="entry name" value="ATP-DEPENDENT CASEINOLYTIC PROTEASE/CROTONASE FAMILY PROTEIN"/>
    <property type="match status" value="1"/>
</dbReference>
<dbReference type="AlphaFoldDB" id="A0A2U1LNV8"/>
<feature type="region of interest" description="Disordered" evidence="1">
    <location>
        <begin position="72"/>
        <end position="116"/>
    </location>
</feature>